<proteinExistence type="predicted"/>
<name>A0A8X8KDM5_ACIGI</name>
<dbReference type="RefSeq" id="WP_234622395.1">
    <property type="nucleotide sequence ID" value="NZ_JAHWXT010000001.1"/>
</dbReference>
<dbReference type="Pfam" id="PF09234">
    <property type="entry name" value="DUF1963"/>
    <property type="match status" value="1"/>
</dbReference>
<comment type="caution">
    <text evidence="1">The sequence shown here is derived from an EMBL/GenBank/DDBJ whole genome shotgun (WGS) entry which is preliminary data.</text>
</comment>
<dbReference type="SUPFAM" id="SSF103032">
    <property type="entry name" value="Hypothetical protein YwqG"/>
    <property type="match status" value="1"/>
</dbReference>
<evidence type="ECO:0000313" key="1">
    <source>
        <dbReference type="EMBL" id="MCF0262865.1"/>
    </source>
</evidence>
<dbReference type="Proteomes" id="UP000887320">
    <property type="component" value="Unassembled WGS sequence"/>
</dbReference>
<protein>
    <submittedName>
        <fullName evidence="1">DUF1963 domain-containing protein</fullName>
    </submittedName>
</protein>
<reference evidence="1" key="1">
    <citation type="submission" date="2021-07" db="EMBL/GenBank/DDBJ databases">
        <authorList>
            <person name="Fernandez M."/>
            <person name="Pereira P."/>
            <person name="Torres Tejerizo G.A."/>
            <person name="Gonzalez P."/>
            <person name="Agostini E."/>
        </authorList>
    </citation>
    <scope>NUCLEOTIDE SEQUENCE</scope>
    <source>
        <strain evidence="1">SFC 500-1A</strain>
    </source>
</reference>
<dbReference type="EMBL" id="JAHWXT010000001">
    <property type="protein sequence ID" value="MCF0262865.1"/>
    <property type="molecule type" value="Genomic_DNA"/>
</dbReference>
<gene>
    <name evidence="1" type="ORF">KW868_00040</name>
</gene>
<evidence type="ECO:0000313" key="2">
    <source>
        <dbReference type="Proteomes" id="UP000887320"/>
    </source>
</evidence>
<dbReference type="AlphaFoldDB" id="A0A8X8KDM5"/>
<dbReference type="PANTHER" id="PTHR36436:SF6">
    <property type="entry name" value="SLL5081 PROTEIN"/>
    <property type="match status" value="1"/>
</dbReference>
<dbReference type="InterPro" id="IPR035948">
    <property type="entry name" value="YwqG-like_sf"/>
</dbReference>
<dbReference type="InterPro" id="IPR015315">
    <property type="entry name" value="DUF1963"/>
</dbReference>
<sequence>MSINLNELPACLQPYKTQIIATKKDSIEISLVPTEDLQIWQSKVGGNPYLPVGKQYPQSTEGDDLQLLAQINFAEVPENQHYPKSGILQFFINPHDDLYGLNFDDQKKQDGFRVVFYDKIEQDLALLQSDFPSFAEDDIYSPIAGQSAIQFEKAESYIDMNNFDFAQKVTDPYERDDEEEFCDEYSEVFSASGHRLGGYPFFTQSDPREYNESIQDYILLLQIDTGEAEGIEIMWGDSGVGNFFIHPDDLEKRDFSKVVYNWDCY</sequence>
<dbReference type="Gene3D" id="2.30.320.10">
    <property type="entry name" value="YwqG-like"/>
    <property type="match status" value="1"/>
</dbReference>
<accession>A0A8X8KDM5</accession>
<dbReference type="PANTHER" id="PTHR36436">
    <property type="entry name" value="SLL5081 PROTEIN"/>
    <property type="match status" value="1"/>
</dbReference>
<organism evidence="1 2">
    <name type="scientific">Acinetobacter guillouiae</name>
    <name type="common">Acinetobacter genomosp. 11</name>
    <dbReference type="NCBI Taxonomy" id="106649"/>
    <lineage>
        <taxon>Bacteria</taxon>
        <taxon>Pseudomonadati</taxon>
        <taxon>Pseudomonadota</taxon>
        <taxon>Gammaproteobacteria</taxon>
        <taxon>Moraxellales</taxon>
        <taxon>Moraxellaceae</taxon>
        <taxon>Acinetobacter</taxon>
    </lineage>
</organism>